<accession>A0A060AKV9</accession>
<gene>
    <name evidence="2" type="ORF">PHAGE6E_62</name>
</gene>
<evidence type="ECO:0000313" key="3">
    <source>
        <dbReference type="Proteomes" id="UP000026999"/>
    </source>
</evidence>
<name>A0A060AKV9_9CAUD</name>
<dbReference type="GeneID" id="19685804"/>
<dbReference type="Proteomes" id="UP000026999">
    <property type="component" value="Segment"/>
</dbReference>
<proteinExistence type="predicted"/>
<reference evidence="2 3" key="1">
    <citation type="journal article" date="2014" name="Genome Announc.">
        <title>Complete Genome Sequence of a Staphylococcus epidermidis Bacteriophage Isolated from the Anterior Nares of Humans.</title>
        <authorList>
            <person name="Aswani V.H."/>
            <person name="Tremblay D.M."/>
            <person name="Moineau S."/>
            <person name="Shukla S.K."/>
        </authorList>
    </citation>
    <scope>NUCLEOTIDE SEQUENCE [LARGE SCALE GENOMIC DNA]</scope>
</reference>
<organism evidence="2 3">
    <name type="scientific">Staphylococcus phage 6ec</name>
    <dbReference type="NCBI Taxonomy" id="1500386"/>
    <lineage>
        <taxon>Viruses</taxon>
        <taxon>Duplodnaviria</taxon>
        <taxon>Heunggongvirae</taxon>
        <taxon>Uroviricota</taxon>
        <taxon>Caudoviricetes</taxon>
        <taxon>Sextaecvirus</taxon>
        <taxon>Sextaecvirus sextaec</taxon>
    </lineage>
</organism>
<keyword evidence="3" id="KW-1185">Reference proteome</keyword>
<dbReference type="KEGG" id="vg:19685804"/>
<dbReference type="EMBL" id="KJ804259">
    <property type="protein sequence ID" value="AIA64088.1"/>
    <property type="molecule type" value="Genomic_DNA"/>
</dbReference>
<feature type="transmembrane region" description="Helical" evidence="1">
    <location>
        <begin position="25"/>
        <end position="42"/>
    </location>
</feature>
<keyword evidence="1" id="KW-1133">Transmembrane helix</keyword>
<keyword evidence="1" id="KW-0472">Membrane</keyword>
<sequence length="115" mass="13343">MVFYFIILVLTVVSLYVGVTRFNNFFYILAIVGFITLIRILYLPKSFALRESTSTVISAEQFNETAEVSSVDVKVHESNKSYIKKTTYTVSKKSKIYFITGHRELDTKYDVYIKK</sequence>
<evidence type="ECO:0000313" key="2">
    <source>
        <dbReference type="EMBL" id="AIA64088.1"/>
    </source>
</evidence>
<keyword evidence="1" id="KW-0812">Transmembrane</keyword>
<dbReference type="RefSeq" id="YP_009042567.1">
    <property type="nucleotide sequence ID" value="NC_024355.1"/>
</dbReference>
<evidence type="ECO:0000256" key="1">
    <source>
        <dbReference type="SAM" id="Phobius"/>
    </source>
</evidence>
<dbReference type="OrthoDB" id="26366at10239"/>
<protein>
    <submittedName>
        <fullName evidence="2">Uncharacterized protein</fullName>
    </submittedName>
</protein>